<dbReference type="Proteomes" id="UP000008043">
    <property type="component" value="Chromosome"/>
</dbReference>
<keyword evidence="2" id="KW-0596">Phosphopantetheine</keyword>
<evidence type="ECO:0000256" key="6">
    <source>
        <dbReference type="SAM" id="MobiDB-lite"/>
    </source>
</evidence>
<feature type="region of interest" description="Disordered" evidence="6">
    <location>
        <begin position="418"/>
        <end position="448"/>
    </location>
</feature>
<dbReference type="GO" id="GO:0071770">
    <property type="term" value="P:DIM/DIP cell wall layer assembly"/>
    <property type="evidence" value="ECO:0007669"/>
    <property type="project" value="TreeGrafter"/>
</dbReference>
<dbReference type="SUPFAM" id="SSF52777">
    <property type="entry name" value="CoA-dependent acyltransferases"/>
    <property type="match status" value="2"/>
</dbReference>
<accession>K4QZK3</accession>
<dbReference type="HOGENOM" id="CLU_000022_16_14_11"/>
<dbReference type="GO" id="GO:0006633">
    <property type="term" value="P:fatty acid biosynthetic process"/>
    <property type="evidence" value="ECO:0007669"/>
    <property type="project" value="TreeGrafter"/>
</dbReference>
<dbReference type="InterPro" id="IPR016036">
    <property type="entry name" value="Malonyl_transacylase_ACP-bd"/>
</dbReference>
<dbReference type="SMART" id="SM00827">
    <property type="entry name" value="PKS_AT"/>
    <property type="match status" value="1"/>
</dbReference>
<dbReference type="GO" id="GO:0004312">
    <property type="term" value="F:fatty acid synthase activity"/>
    <property type="evidence" value="ECO:0007669"/>
    <property type="project" value="TreeGrafter"/>
</dbReference>
<dbReference type="InterPro" id="IPR050091">
    <property type="entry name" value="PKS_NRPS_Biosynth_Enz"/>
</dbReference>
<evidence type="ECO:0000256" key="5">
    <source>
        <dbReference type="ARBA" id="ARBA00023194"/>
    </source>
</evidence>
<sequence length="997" mass="105786">MPLGAHLAGAPELRLVDVAATLADGRRAHAHRRAVVARTPAEAAEALAGAAHPRSHTALAPEKQPTVAFLMPGQGAQYPGMTAGLHRHDALFREHLVECAEPFSDALGTDVLAAILADDEELSRRTDLAQAALFSVEYALARRLEPWGIRPQALAGHSVGEYTAACLAGVVDLPDAVRMVAARGRLMRQAPPGAMLSVRLGEAAVAEELSGSGVELAALNEPGGCVVAGPADAVERLAERLTARGVASTRLHTAHAFHTSAVQEAADRFAAEIAGVRLRPPRIPLLSGVTGTWMTDTEAVDHDRWARQLREPVRFGAAVTALLAEGPRVLVETGPGRTLTTLARRSTAWGPEHRTVQTVRHPSEPREDVDVLTLALGALWAAGVDVDWRPARGGRTPRKVSLPGYPFRPDRHWIESAYVTGGGPRSSASGGGPSAPVPVPEPRPETPTVGTRAVLTAIWSDLLGVPDVPPDANFFDLRGDSLIAVQLASRATKAGLTMSPQDVFTHQTVAELADALDAAAAPETGRSPARERWTGPVPLTPAQLRLLQEPRSKDFHVPLVLQIPGALAPQALDEALNAVVALHDGLRLRVRHRDGLWEQEVADPTRRVPLLVVDSDEPDAAPRVAEELGRAVAADCYAGGPLLRAACLPRSGLVILVLHHLLVDIASERLLLQDLNTACGQALAGSPVELSPATTAWPEWAARVTALAAEPDVHAERALWAGERRKALRSATRSATGEADVRCAQAVLDAADTAALQAFQRGRRAPLDETLLAAVAVAHRHVTGEDAVLADIEGHGRAVPFPGLDLTRTIGPCTTVYPVLLSTGGRGLDGALARTRDALHEIPRQGLGHGVLARLHAPTAALLAEVPEPELMVSYLGALSYDTAGLDDGPLRPAPGVVPAARSAAACLGNPMELRCWLSADRLHLDWWYDARRHEEASVRELVERTATALREAGRSTGPTEPTAPTEPDGSGGWDALTDDEFAVLFSEPRRSEKDSR</sequence>
<evidence type="ECO:0000256" key="2">
    <source>
        <dbReference type="ARBA" id="ARBA00022450"/>
    </source>
</evidence>
<dbReference type="eggNOG" id="COG3321">
    <property type="taxonomic scope" value="Bacteria"/>
</dbReference>
<evidence type="ECO:0000259" key="7">
    <source>
        <dbReference type="PROSITE" id="PS50075"/>
    </source>
</evidence>
<organism evidence="8 9">
    <name type="scientific">Streptomyces davaonensis (strain DSM 101723 / JCM 4913 / KCC S-0913 / 768)</name>
    <dbReference type="NCBI Taxonomy" id="1214101"/>
    <lineage>
        <taxon>Bacteria</taxon>
        <taxon>Bacillati</taxon>
        <taxon>Actinomycetota</taxon>
        <taxon>Actinomycetes</taxon>
        <taxon>Kitasatosporales</taxon>
        <taxon>Streptomycetaceae</taxon>
        <taxon>Streptomyces</taxon>
    </lineage>
</organism>
<dbReference type="PANTHER" id="PTHR43775:SF37">
    <property type="entry name" value="SI:DKEY-61P9.11"/>
    <property type="match status" value="1"/>
</dbReference>
<dbReference type="PATRIC" id="fig|1214101.3.peg.2172"/>
<dbReference type="InterPro" id="IPR001227">
    <property type="entry name" value="Ac_transferase_dom_sf"/>
</dbReference>
<evidence type="ECO:0000313" key="8">
    <source>
        <dbReference type="EMBL" id="CCK26518.1"/>
    </source>
</evidence>
<dbReference type="Gene3D" id="3.30.70.3290">
    <property type="match status" value="1"/>
</dbReference>
<dbReference type="GO" id="GO:0017000">
    <property type="term" value="P:antibiotic biosynthetic process"/>
    <property type="evidence" value="ECO:0007669"/>
    <property type="project" value="UniProtKB-KW"/>
</dbReference>
<dbReference type="SMART" id="SM00823">
    <property type="entry name" value="PKS_PP"/>
    <property type="match status" value="1"/>
</dbReference>
<comment type="cofactor">
    <cofactor evidence="1">
        <name>pantetheine 4'-phosphate</name>
        <dbReference type="ChEBI" id="CHEBI:47942"/>
    </cofactor>
</comment>
<feature type="region of interest" description="Disordered" evidence="6">
    <location>
        <begin position="950"/>
        <end position="978"/>
    </location>
</feature>
<dbReference type="Gene3D" id="1.10.1200.10">
    <property type="entry name" value="ACP-like"/>
    <property type="match status" value="1"/>
</dbReference>
<evidence type="ECO:0000256" key="4">
    <source>
        <dbReference type="ARBA" id="ARBA00022679"/>
    </source>
</evidence>
<dbReference type="GO" id="GO:0005737">
    <property type="term" value="C:cytoplasm"/>
    <property type="evidence" value="ECO:0007669"/>
    <property type="project" value="TreeGrafter"/>
</dbReference>
<keyword evidence="3" id="KW-0597">Phosphoprotein</keyword>
<reference evidence="8 9" key="1">
    <citation type="journal article" date="2012" name="J. Bacteriol.">
        <title>Genome sequence of the bacterium Streptomyces davawensis JCM 4913 and heterologous production of the unique antibiotic roseoflavin.</title>
        <authorList>
            <person name="Jankowitsch F."/>
            <person name="Schwarz J."/>
            <person name="Ruckert C."/>
            <person name="Gust B."/>
            <person name="Szczepanowski R."/>
            <person name="Blom J."/>
            <person name="Pelzer S."/>
            <person name="Kalinowski J."/>
            <person name="Mack M."/>
        </authorList>
    </citation>
    <scope>NUCLEOTIDE SEQUENCE [LARGE SCALE GENOMIC DNA]</scope>
    <source>
        <strain evidence="9">DSM 101723 / JCM 4913 / KCC S-0913 / 768</strain>
    </source>
</reference>
<gene>
    <name evidence="8" type="ORF">BN159_2139</name>
</gene>
<dbReference type="SUPFAM" id="SSF55048">
    <property type="entry name" value="Probable ACP-binding domain of malonyl-CoA ACP transacylase"/>
    <property type="match status" value="1"/>
</dbReference>
<dbReference type="InterPro" id="IPR036736">
    <property type="entry name" value="ACP-like_sf"/>
</dbReference>
<dbReference type="Pfam" id="PF22621">
    <property type="entry name" value="CurL-like_PKS_C"/>
    <property type="match status" value="1"/>
</dbReference>
<dbReference type="eggNOG" id="COG1020">
    <property type="taxonomic scope" value="Bacteria"/>
</dbReference>
<dbReference type="Pfam" id="PF00550">
    <property type="entry name" value="PP-binding"/>
    <property type="match status" value="1"/>
</dbReference>
<dbReference type="KEGG" id="sdv:BN159_2139"/>
<dbReference type="Pfam" id="PF00668">
    <property type="entry name" value="Condensation"/>
    <property type="match status" value="1"/>
</dbReference>
<feature type="domain" description="Carrier" evidence="7">
    <location>
        <begin position="446"/>
        <end position="520"/>
    </location>
</feature>
<dbReference type="InterPro" id="IPR001242">
    <property type="entry name" value="Condensation_dom"/>
</dbReference>
<dbReference type="PANTHER" id="PTHR43775">
    <property type="entry name" value="FATTY ACID SYNTHASE"/>
    <property type="match status" value="1"/>
</dbReference>
<name>K4QZK3_STRDJ</name>
<dbReference type="EMBL" id="HE971709">
    <property type="protein sequence ID" value="CCK26518.1"/>
    <property type="molecule type" value="Genomic_DNA"/>
</dbReference>
<evidence type="ECO:0000256" key="1">
    <source>
        <dbReference type="ARBA" id="ARBA00001957"/>
    </source>
</evidence>
<dbReference type="Gene3D" id="3.40.366.10">
    <property type="entry name" value="Malonyl-Coenzyme A Acyl Carrier Protein, domain 2"/>
    <property type="match status" value="1"/>
</dbReference>
<dbReference type="InterPro" id="IPR009081">
    <property type="entry name" value="PP-bd_ACP"/>
</dbReference>
<dbReference type="InterPro" id="IPR020806">
    <property type="entry name" value="PKS_PP-bd"/>
</dbReference>
<dbReference type="GO" id="GO:0005886">
    <property type="term" value="C:plasma membrane"/>
    <property type="evidence" value="ECO:0007669"/>
    <property type="project" value="TreeGrafter"/>
</dbReference>
<dbReference type="Pfam" id="PF00698">
    <property type="entry name" value="Acyl_transf_1"/>
    <property type="match status" value="1"/>
</dbReference>
<dbReference type="PROSITE" id="PS50075">
    <property type="entry name" value="CARRIER"/>
    <property type="match status" value="1"/>
</dbReference>
<dbReference type="InterPro" id="IPR016035">
    <property type="entry name" value="Acyl_Trfase/lysoPLipase"/>
</dbReference>
<feature type="compositionally biased region" description="Gly residues" evidence="6">
    <location>
        <begin position="420"/>
        <end position="433"/>
    </location>
</feature>
<evidence type="ECO:0000313" key="9">
    <source>
        <dbReference type="Proteomes" id="UP000008043"/>
    </source>
</evidence>
<dbReference type="STRING" id="1214101.BN159_2139"/>
<keyword evidence="9" id="KW-1185">Reference proteome</keyword>
<feature type="compositionally biased region" description="Low complexity" evidence="6">
    <location>
        <begin position="957"/>
        <end position="968"/>
    </location>
</feature>
<evidence type="ECO:0000256" key="3">
    <source>
        <dbReference type="ARBA" id="ARBA00022553"/>
    </source>
</evidence>
<keyword evidence="5" id="KW-0045">Antibiotic biosynthesis</keyword>
<keyword evidence="4" id="KW-0808">Transferase</keyword>
<dbReference type="SUPFAM" id="SSF47336">
    <property type="entry name" value="ACP-like"/>
    <property type="match status" value="1"/>
</dbReference>
<dbReference type="InterPro" id="IPR014043">
    <property type="entry name" value="Acyl_transferase_dom"/>
</dbReference>
<dbReference type="GO" id="GO:0031177">
    <property type="term" value="F:phosphopantetheine binding"/>
    <property type="evidence" value="ECO:0007669"/>
    <property type="project" value="InterPro"/>
</dbReference>
<dbReference type="AlphaFoldDB" id="K4QZK3"/>
<proteinExistence type="predicted"/>
<dbReference type="SUPFAM" id="SSF52151">
    <property type="entry name" value="FabD/lysophospholipase-like"/>
    <property type="match status" value="1"/>
</dbReference>
<dbReference type="Gene3D" id="3.30.559.30">
    <property type="entry name" value="Nonribosomal peptide synthetase, condensation domain"/>
    <property type="match status" value="1"/>
</dbReference>
<dbReference type="InterPro" id="IPR023213">
    <property type="entry name" value="CAT-like_dom_sf"/>
</dbReference>
<protein>
    <recommendedName>
        <fullName evidence="7">Carrier domain-containing protein</fullName>
    </recommendedName>
</protein>
<dbReference type="Gene3D" id="3.30.559.10">
    <property type="entry name" value="Chloramphenicol acetyltransferase-like domain"/>
    <property type="match status" value="1"/>
</dbReference>